<keyword evidence="2" id="KW-1185">Reference proteome</keyword>
<organism evidence="1 2">
    <name type="scientific">Catenuloplanes nepalensis</name>
    <dbReference type="NCBI Taxonomy" id="587533"/>
    <lineage>
        <taxon>Bacteria</taxon>
        <taxon>Bacillati</taxon>
        <taxon>Actinomycetota</taxon>
        <taxon>Actinomycetes</taxon>
        <taxon>Micromonosporales</taxon>
        <taxon>Micromonosporaceae</taxon>
        <taxon>Catenuloplanes</taxon>
    </lineage>
</organism>
<name>A0ABT9MNG9_9ACTN</name>
<reference evidence="1 2" key="1">
    <citation type="submission" date="2023-07" db="EMBL/GenBank/DDBJ databases">
        <title>Sequencing the genomes of 1000 actinobacteria strains.</title>
        <authorList>
            <person name="Klenk H.-P."/>
        </authorList>
    </citation>
    <scope>NUCLEOTIDE SEQUENCE [LARGE SCALE GENOMIC DNA]</scope>
    <source>
        <strain evidence="1 2">DSM 44710</strain>
    </source>
</reference>
<evidence type="ECO:0000313" key="2">
    <source>
        <dbReference type="Proteomes" id="UP001240984"/>
    </source>
</evidence>
<sequence length="40" mass="4398">MAFSTLVPRITYGPVFATLARGDRAFAETPAEMISRSPLR</sequence>
<comment type="caution">
    <text evidence="1">The sequence shown here is derived from an EMBL/GenBank/DDBJ whole genome shotgun (WGS) entry which is preliminary data.</text>
</comment>
<dbReference type="RefSeq" id="WP_306827759.1">
    <property type="nucleotide sequence ID" value="NZ_JAUSRA010000001.1"/>
</dbReference>
<protein>
    <submittedName>
        <fullName evidence="1">Uncharacterized protein</fullName>
    </submittedName>
</protein>
<dbReference type="EMBL" id="JAUSRA010000001">
    <property type="protein sequence ID" value="MDP9792871.1"/>
    <property type="molecule type" value="Genomic_DNA"/>
</dbReference>
<evidence type="ECO:0000313" key="1">
    <source>
        <dbReference type="EMBL" id="MDP9792871.1"/>
    </source>
</evidence>
<dbReference type="Proteomes" id="UP001240984">
    <property type="component" value="Unassembled WGS sequence"/>
</dbReference>
<gene>
    <name evidence="1" type="ORF">J2S43_001383</name>
</gene>
<accession>A0ABT9MNG9</accession>
<proteinExistence type="predicted"/>